<dbReference type="Proteomes" id="UP000256253">
    <property type="component" value="Unassembled WGS sequence"/>
</dbReference>
<organism evidence="2 3">
    <name type="scientific">Calidifontibacter indicus</name>
    <dbReference type="NCBI Taxonomy" id="419650"/>
    <lineage>
        <taxon>Bacteria</taxon>
        <taxon>Bacillati</taxon>
        <taxon>Actinomycetota</taxon>
        <taxon>Actinomycetes</taxon>
        <taxon>Micrococcales</taxon>
        <taxon>Dermacoccaceae</taxon>
        <taxon>Calidifontibacter</taxon>
    </lineage>
</organism>
<protein>
    <recommendedName>
        <fullName evidence="4">DUF4386 family protein</fullName>
    </recommendedName>
</protein>
<keyword evidence="1" id="KW-0472">Membrane</keyword>
<name>A0A3D9UUN5_9MICO</name>
<feature type="transmembrane region" description="Helical" evidence="1">
    <location>
        <begin position="65"/>
        <end position="86"/>
    </location>
</feature>
<feature type="transmembrane region" description="Helical" evidence="1">
    <location>
        <begin position="98"/>
        <end position="119"/>
    </location>
</feature>
<comment type="caution">
    <text evidence="2">The sequence shown here is derived from an EMBL/GenBank/DDBJ whole genome shotgun (WGS) entry which is preliminary data.</text>
</comment>
<accession>A0A3D9UUN5</accession>
<evidence type="ECO:0000256" key="1">
    <source>
        <dbReference type="SAM" id="Phobius"/>
    </source>
</evidence>
<keyword evidence="1" id="KW-0812">Transmembrane</keyword>
<dbReference type="RefSeq" id="WP_147301295.1">
    <property type="nucleotide sequence ID" value="NZ_QTUA01000001.1"/>
</dbReference>
<dbReference type="OrthoDB" id="4965767at2"/>
<dbReference type="EMBL" id="QTUA01000001">
    <property type="protein sequence ID" value="REF29714.1"/>
    <property type="molecule type" value="Genomic_DNA"/>
</dbReference>
<dbReference type="AlphaFoldDB" id="A0A3D9UUN5"/>
<keyword evidence="3" id="KW-1185">Reference proteome</keyword>
<proteinExistence type="predicted"/>
<sequence length="224" mass="23513">MTTETIPASAPARPPIRDAVPFATFAAVGGSVVLALVNGLANWMLTQETYETTADYLKIIDAHRTVALVSDGLGLLAVILLVPGIWAVAHRLRERSPIIAGLGGWLAASGYVACMVLVIEGQIMMAVVDSGGDPATYIDAADNHTTSVQLLIYVVFGIGGLLGPLLLGVAMLRQRDRYPVWAGAALIASPVARIGGLALGLHMLPSVASLMMGLAFAMVMLRRR</sequence>
<keyword evidence="1" id="KW-1133">Transmembrane helix</keyword>
<feature type="transmembrane region" description="Helical" evidence="1">
    <location>
        <begin position="202"/>
        <end position="221"/>
    </location>
</feature>
<reference evidence="2 3" key="1">
    <citation type="submission" date="2018-08" db="EMBL/GenBank/DDBJ databases">
        <title>Sequencing the genomes of 1000 actinobacteria strains.</title>
        <authorList>
            <person name="Klenk H.-P."/>
        </authorList>
    </citation>
    <scope>NUCLEOTIDE SEQUENCE [LARGE SCALE GENOMIC DNA]</scope>
    <source>
        <strain evidence="2 3">DSM 22967</strain>
    </source>
</reference>
<gene>
    <name evidence="2" type="ORF">DFJ65_0681</name>
</gene>
<evidence type="ECO:0008006" key="4">
    <source>
        <dbReference type="Google" id="ProtNLM"/>
    </source>
</evidence>
<feature type="transmembrane region" description="Helical" evidence="1">
    <location>
        <begin position="20"/>
        <end position="45"/>
    </location>
</feature>
<feature type="transmembrane region" description="Helical" evidence="1">
    <location>
        <begin position="150"/>
        <end position="171"/>
    </location>
</feature>
<evidence type="ECO:0000313" key="2">
    <source>
        <dbReference type="EMBL" id="REF29714.1"/>
    </source>
</evidence>
<evidence type="ECO:0000313" key="3">
    <source>
        <dbReference type="Proteomes" id="UP000256253"/>
    </source>
</evidence>